<dbReference type="OrthoDB" id="10260712at2759"/>
<dbReference type="Proteomes" id="UP000076798">
    <property type="component" value="Unassembled WGS sequence"/>
</dbReference>
<feature type="compositionally biased region" description="Low complexity" evidence="1">
    <location>
        <begin position="187"/>
        <end position="201"/>
    </location>
</feature>
<organism evidence="2 3">
    <name type="scientific">Sistotremastrum suecicum HHB10207 ss-3</name>
    <dbReference type="NCBI Taxonomy" id="1314776"/>
    <lineage>
        <taxon>Eukaryota</taxon>
        <taxon>Fungi</taxon>
        <taxon>Dikarya</taxon>
        <taxon>Basidiomycota</taxon>
        <taxon>Agaricomycotina</taxon>
        <taxon>Agaricomycetes</taxon>
        <taxon>Sistotremastrales</taxon>
        <taxon>Sistotremastraceae</taxon>
        <taxon>Sistotremastrum</taxon>
    </lineage>
</organism>
<gene>
    <name evidence="2" type="ORF">SISSUDRAFT_1066020</name>
</gene>
<dbReference type="STRING" id="1314776.A0A165YTK6"/>
<evidence type="ECO:0000256" key="1">
    <source>
        <dbReference type="SAM" id="MobiDB-lite"/>
    </source>
</evidence>
<dbReference type="EMBL" id="KV428231">
    <property type="protein sequence ID" value="KZT33591.1"/>
    <property type="molecule type" value="Genomic_DNA"/>
</dbReference>
<protein>
    <submittedName>
        <fullName evidence="2">Uncharacterized protein</fullName>
    </submittedName>
</protein>
<reference evidence="2 3" key="1">
    <citation type="journal article" date="2016" name="Mol. Biol. Evol.">
        <title>Comparative Genomics of Early-Diverging Mushroom-Forming Fungi Provides Insights into the Origins of Lignocellulose Decay Capabilities.</title>
        <authorList>
            <person name="Nagy L.G."/>
            <person name="Riley R."/>
            <person name="Tritt A."/>
            <person name="Adam C."/>
            <person name="Daum C."/>
            <person name="Floudas D."/>
            <person name="Sun H."/>
            <person name="Yadav J.S."/>
            <person name="Pangilinan J."/>
            <person name="Larsson K.H."/>
            <person name="Matsuura K."/>
            <person name="Barry K."/>
            <person name="Labutti K."/>
            <person name="Kuo R."/>
            <person name="Ohm R.A."/>
            <person name="Bhattacharya S.S."/>
            <person name="Shirouzu T."/>
            <person name="Yoshinaga Y."/>
            <person name="Martin F.M."/>
            <person name="Grigoriev I.V."/>
            <person name="Hibbett D.S."/>
        </authorList>
    </citation>
    <scope>NUCLEOTIDE SEQUENCE [LARGE SCALE GENOMIC DNA]</scope>
    <source>
        <strain evidence="2 3">HHB10207 ss-3</strain>
    </source>
</reference>
<dbReference type="AlphaFoldDB" id="A0A165YTK6"/>
<evidence type="ECO:0000313" key="3">
    <source>
        <dbReference type="Proteomes" id="UP000076798"/>
    </source>
</evidence>
<keyword evidence="3" id="KW-1185">Reference proteome</keyword>
<sequence>MHTPTQCEARDYKTLVQCLITAECNSKWCSVHEEQEGKQLRIYKSMTTQFEAFDDQTLCLDVKAILSCTQVQSLKDWYASAKEKWVLGNRAYQARERHHVMFYKGGDESHCRYLAFLTIELRTLEVSMEACDRRLYNLILEEENISWLANDHAADEIICAEPTNDLSLLPTPPQTPPKKSKRKKRSGSGSSTQSHSETSSEPDSELSKRHNLIASLSAYVSDTNTRTDDPKVSAITQEINSNIIRTIISRNPSLFMRARSKNFPDVISFLQDDELRVSELERLLKKVKNGKDTVIGPEMIRNAIADCFRDKDEEGVDRILLCGNYLWSKPVGGAMSQEAWEFFHRYCGCAGCALSVTRTFDEWMHIRRYSVVGPRYPRWVDPKETMSERIFRAVGACLCWSNDAGQRKLERMPSQKGRKIAFWEKQGRHWGYFKFSQNDPKSKKIISALASDKRFLILARDPLANTILHDVPSKHGAWTLRARAPRCSRWTVQTFFTCDVFESLSERSPEKRFKKEYMDVYDVLVMHEVSANPYDEMPDIGYGEFLERVTEVAMGALDVGRAQDLFRED</sequence>
<name>A0A165YTK6_9AGAM</name>
<evidence type="ECO:0000313" key="2">
    <source>
        <dbReference type="EMBL" id="KZT33591.1"/>
    </source>
</evidence>
<accession>A0A165YTK6</accession>
<feature type="region of interest" description="Disordered" evidence="1">
    <location>
        <begin position="164"/>
        <end position="207"/>
    </location>
</feature>
<proteinExistence type="predicted"/>